<dbReference type="Pfam" id="PF12726">
    <property type="entry name" value="SEN1_N"/>
    <property type="match status" value="1"/>
</dbReference>
<accession>A0A2T3ALN0</accession>
<feature type="compositionally biased region" description="Pro residues" evidence="8">
    <location>
        <begin position="2015"/>
        <end position="2024"/>
    </location>
</feature>
<keyword evidence="4" id="KW-0378">Hydrolase</keyword>
<proteinExistence type="inferred from homology"/>
<evidence type="ECO:0000313" key="14">
    <source>
        <dbReference type="Proteomes" id="UP000241462"/>
    </source>
</evidence>
<keyword evidence="3" id="KW-0547">Nucleotide-binding</keyword>
<evidence type="ECO:0000256" key="4">
    <source>
        <dbReference type="ARBA" id="ARBA00022801"/>
    </source>
</evidence>
<dbReference type="InterPro" id="IPR041679">
    <property type="entry name" value="DNA2/NAM7-like_C"/>
</dbReference>
<keyword evidence="6" id="KW-0067">ATP-binding</keyword>
<dbReference type="InterPro" id="IPR056474">
    <property type="entry name" value="SEN1_barrel"/>
</dbReference>
<feature type="domain" description="Helicase SEN1 beta-barrel" evidence="12">
    <location>
        <begin position="1151"/>
        <end position="1249"/>
    </location>
</feature>
<evidence type="ECO:0000259" key="10">
    <source>
        <dbReference type="Pfam" id="PF13086"/>
    </source>
</evidence>
<name>A0A2T3ALN0_9PEZI</name>
<comment type="subcellular location">
    <subcellularLocation>
        <location evidence="1">Nucleus</location>
    </subcellularLocation>
</comment>
<dbReference type="SUPFAM" id="SSF52540">
    <property type="entry name" value="P-loop containing nucleoside triphosphate hydrolases"/>
    <property type="match status" value="1"/>
</dbReference>
<evidence type="ECO:0000259" key="9">
    <source>
        <dbReference type="Pfam" id="PF12726"/>
    </source>
</evidence>
<dbReference type="FunCoup" id="A0A2T3ALN0">
    <property type="interactions" value="281"/>
</dbReference>
<feature type="region of interest" description="Disordered" evidence="8">
    <location>
        <begin position="912"/>
        <end position="955"/>
    </location>
</feature>
<evidence type="ECO:0000256" key="8">
    <source>
        <dbReference type="SAM" id="MobiDB-lite"/>
    </source>
</evidence>
<dbReference type="InterPro" id="IPR024481">
    <property type="entry name" value="Helicase_Sen1_N"/>
</dbReference>
<dbReference type="GO" id="GO:0016787">
    <property type="term" value="F:hydrolase activity"/>
    <property type="evidence" value="ECO:0007669"/>
    <property type="project" value="UniProtKB-KW"/>
</dbReference>
<dbReference type="PANTHER" id="PTHR10887:SF495">
    <property type="entry name" value="HELICASE SENATAXIN ISOFORM X1-RELATED"/>
    <property type="match status" value="1"/>
</dbReference>
<feature type="compositionally biased region" description="Low complexity" evidence="8">
    <location>
        <begin position="937"/>
        <end position="947"/>
    </location>
</feature>
<evidence type="ECO:0000256" key="7">
    <source>
        <dbReference type="ARBA" id="ARBA00023242"/>
    </source>
</evidence>
<organism evidence="13 14">
    <name type="scientific">Coniella lustricola</name>
    <dbReference type="NCBI Taxonomy" id="2025994"/>
    <lineage>
        <taxon>Eukaryota</taxon>
        <taxon>Fungi</taxon>
        <taxon>Dikarya</taxon>
        <taxon>Ascomycota</taxon>
        <taxon>Pezizomycotina</taxon>
        <taxon>Sordariomycetes</taxon>
        <taxon>Sordariomycetidae</taxon>
        <taxon>Diaporthales</taxon>
        <taxon>Schizoparmaceae</taxon>
        <taxon>Coniella</taxon>
    </lineage>
</organism>
<dbReference type="FunFam" id="3.40.50.300:FF:000326">
    <property type="entry name" value="P-loop containing nucleoside triphosphate hydrolase"/>
    <property type="match status" value="1"/>
</dbReference>
<evidence type="ECO:0000256" key="3">
    <source>
        <dbReference type="ARBA" id="ARBA00022741"/>
    </source>
</evidence>
<dbReference type="FunFam" id="3.40.50.300:FF:001152">
    <property type="entry name" value="tRNA-splicing endonuclease, putative"/>
    <property type="match status" value="1"/>
</dbReference>
<feature type="compositionally biased region" description="Polar residues" evidence="8">
    <location>
        <begin position="1868"/>
        <end position="1877"/>
    </location>
</feature>
<evidence type="ECO:0000313" key="13">
    <source>
        <dbReference type="EMBL" id="PSS03237.1"/>
    </source>
</evidence>
<dbReference type="CDD" id="cd18808">
    <property type="entry name" value="SF1_C_Upf1"/>
    <property type="match status" value="1"/>
</dbReference>
<dbReference type="GO" id="GO:0001147">
    <property type="term" value="F:transcription termination site sequence-specific DNA binding"/>
    <property type="evidence" value="ECO:0007669"/>
    <property type="project" value="TreeGrafter"/>
</dbReference>
<dbReference type="InterPro" id="IPR027417">
    <property type="entry name" value="P-loop_NTPase"/>
</dbReference>
<feature type="domain" description="Helicase Sen1 N-terminal" evidence="9">
    <location>
        <begin position="91"/>
        <end position="837"/>
    </location>
</feature>
<feature type="compositionally biased region" description="Pro residues" evidence="8">
    <location>
        <begin position="1994"/>
        <end position="2003"/>
    </location>
</feature>
<dbReference type="OrthoDB" id="6513042at2759"/>
<keyword evidence="14" id="KW-1185">Reference proteome</keyword>
<dbReference type="GO" id="GO:0006369">
    <property type="term" value="P:termination of RNA polymerase II transcription"/>
    <property type="evidence" value="ECO:0007669"/>
    <property type="project" value="TreeGrafter"/>
</dbReference>
<evidence type="ECO:0000256" key="5">
    <source>
        <dbReference type="ARBA" id="ARBA00022806"/>
    </source>
</evidence>
<evidence type="ECO:0000256" key="1">
    <source>
        <dbReference type="ARBA" id="ARBA00004123"/>
    </source>
</evidence>
<dbReference type="Gene3D" id="3.40.50.300">
    <property type="entry name" value="P-loop containing nucleotide triphosphate hydrolases"/>
    <property type="match status" value="2"/>
</dbReference>
<dbReference type="STRING" id="2025994.A0A2T3ALN0"/>
<dbReference type="GO" id="GO:0005694">
    <property type="term" value="C:chromosome"/>
    <property type="evidence" value="ECO:0007669"/>
    <property type="project" value="UniProtKB-ARBA"/>
</dbReference>
<keyword evidence="5" id="KW-0347">Helicase</keyword>
<feature type="compositionally biased region" description="Basic residues" evidence="8">
    <location>
        <begin position="2038"/>
        <end position="2048"/>
    </location>
</feature>
<feature type="domain" description="DNA2/NAM7 helicase-like C-terminal" evidence="11">
    <location>
        <begin position="1600"/>
        <end position="1797"/>
    </location>
</feature>
<keyword evidence="7" id="KW-0539">Nucleus</keyword>
<dbReference type="GO" id="GO:0016604">
    <property type="term" value="C:nuclear body"/>
    <property type="evidence" value="ECO:0007669"/>
    <property type="project" value="TreeGrafter"/>
</dbReference>
<evidence type="ECO:0000259" key="12">
    <source>
        <dbReference type="Pfam" id="PF23576"/>
    </source>
</evidence>
<dbReference type="Pfam" id="PF23576">
    <property type="entry name" value="SEN1_barrel"/>
    <property type="match status" value="1"/>
</dbReference>
<protein>
    <submittedName>
        <fullName evidence="13">SEN1 N terminal-domain-containing protein</fullName>
    </submittedName>
</protein>
<dbReference type="InterPro" id="IPR045055">
    <property type="entry name" value="DNA2/NAM7-like"/>
</dbReference>
<dbReference type="EMBL" id="KZ678376">
    <property type="protein sequence ID" value="PSS03237.1"/>
    <property type="molecule type" value="Genomic_DNA"/>
</dbReference>
<reference evidence="13 14" key="1">
    <citation type="journal article" date="2018" name="Mycol. Prog.">
        <title>Coniella lustricola, a new species from submerged detritus.</title>
        <authorList>
            <person name="Raudabaugh D.B."/>
            <person name="Iturriaga T."/>
            <person name="Carver A."/>
            <person name="Mondo S."/>
            <person name="Pangilinan J."/>
            <person name="Lipzen A."/>
            <person name="He G."/>
            <person name="Amirebrahimi M."/>
            <person name="Grigoriev I.V."/>
            <person name="Miller A.N."/>
        </authorList>
    </citation>
    <scope>NUCLEOTIDE SEQUENCE [LARGE SCALE GENOMIC DNA]</scope>
    <source>
        <strain evidence="13 14">B22-T-1</strain>
    </source>
</reference>
<evidence type="ECO:0000259" key="11">
    <source>
        <dbReference type="Pfam" id="PF13087"/>
    </source>
</evidence>
<dbReference type="InParanoid" id="A0A2T3ALN0"/>
<feature type="compositionally biased region" description="Acidic residues" evidence="8">
    <location>
        <begin position="1029"/>
        <end position="1038"/>
    </location>
</feature>
<sequence length="2058" mass="228996">MDEDTNRIYSRITGSFEDWHSLPDEVHFFCPKIDDEDEEDYQSHGPPVTGITSAEKEQRIQEAQKRKESTYNLSLLLGISKEQSGGWLHQWTERTESFLTKCDNCILGYHMYRRIFLKSLRESFEDDIVDLMELKLAQFDNARIDRGLKKAYDILEAHGAPMSTTKLAQQDDSAILGLFEALCFMPYIAEPENRKRYFNKVFHDVQNRKPLRLGPQVLPTMTFFLFEEDQYRLRFARSAWEALPPDSMTADQFEWAVNEFLATALKEVSQMNDTGTSLQASDAQIKLFWEGFLLLLNAMSEDIILHCLRGMETQVDVYHLLIQHLQLCGSDEILQLLLQVISALVQKSSKAFWGAFQDLPRVQLAQFVFTNSAFSQLLDKSLEYTRLVDDGDTRVPFLAAWVKTLLQSLQEHELPDVCQSLTDHLLRSQPETRLTREGQTTRMIAGLFALQTALSFFNGPTFKIRLNTSVTYINLLINLVVKHTKAVINPAAELKKDDMYNVGLSRAAMEVIKGALVLDAKTTRTEWVTLVRGNSRIPRTIPRHSGQLWEGFLEIFWAGREGTLELAKSMLSALQPLSGVGRFTPPKREQLKDQDKVLFNDDLDKTAKSIGLMIERLSGFTMSDLDKLYTDPQSGMMYATVASLVHSEEQIRSSGVSLIKTLTGELGRPEAISQMVQDHFQPFLAAFSDVVRCITYDQDSMNPYAPMPHVVTISQDLVAALCDASGLLRSRTLSGIEHAAVTSWWTTQWKAIAHSFERLRAWSQDMDKTVLERFCRRTMELSQALLDQDGVVASALRGESSEREALKSVLEQPRTNTIGLADMIKLRDIYLLDITVQTLVKLFNRLAEFDLEIEERTVYLIRKACIPEKDGKYTINTNLTGPQRAELLKALREDDDTPEVVKVVERSMKQSSLDAWSKSGPSAPMSRSGSSTPVAISQDSKSSTSKSRLMAEKMKLKPVKTEPNRLDANKFLEMRKKAKAEKAARDASAIAQAKALRTVPGEGSGLSAIAGILGKDHAPQQKSDMMVDSSEEEEESSGDEAVISGKSKLDPEARRRALELAAKKIGPLKKEKLKRSAKDMRARLIPPMDVLHQAILEWDIFHEGNDPPNGAACVEVSSTYPAHYHYKSTFFGLLLSEAWRSFVTAKDEAVTKPFGIRIVNRMSVDKFLEVTTLMPAKENKDRFMSEGDIIIISKSEDPLTRKNVPHCLARIAKTRFKGDNLEVAYRLSSRNNPILATLNPGQDFNAIKITNMTTIEREYAALESLQYYDLLDEILEAKPSPLLNYGQEAIDTVSKNYFLNPGQAKAIMNAKDNDGFTLIQGPPGTGKTKTIVAMVGALFTGHIGVKPVGGVPVARPMGVGVQQSQAPATKKLLVCAPSNAAVDELVLRLKQGVKTMNGTHHKINVLRLGRSDAINAAVKDVTLDELVKAAMEGEAAKNGNSASDRDKLHQEAGEIKTQLNDLRPRLEAANCDGDRALQNDLKRQFDALKQRQSQIGAKIDAYKDSGNSQVRESDVKRRQVQQKILDGAQVLCATLSGSGHEMFKNLAVEFETVIIDEAAQCVELSALIPLKYGCTKCILVGDPKQLPPTVLSQSAARFGYDQSLFVRMQQNHPQHVHLLDTQYRMHPEISAFPSKEFYEGRLYDGDVMGQLRQQPWHRSKVLGPYHFFDVQGVQEKGRKGQSLVNTQELEVALQLYHRFRQDYRDIQLEGKVGIITPYKAQLFALRETFAKRWGESIFQEIEFNTTDAFQGRECEIIIFSCVRASPTGGIGFMTDIRRMNVGLTRAKSSLWILGNSKALKQGEFWNKLIEDARSRERYTSGDVLALLRKPSEKLAAGSATNTFGNRKAIDVEMTDVLALPQAHANSDSSLAKQSMVPSHSLGGFNAKGESIQTVPRGTGPPQIGESSKKRPSEAAGASEPAAKRGAPMSAREDNSMGGRPGDAAAPHPQYRGSMARPVPTGPKAMQTGPSRPKPAAPKAVDPSAMEVLGLVPPSRAPAPPTYPSFPQQPSAGNRPLPPPLPQPNRNPGGGSNGSNNGGHKKDKKKRQRAPADPFLRKK</sequence>
<evidence type="ECO:0000256" key="6">
    <source>
        <dbReference type="ARBA" id="ARBA00022840"/>
    </source>
</evidence>
<dbReference type="InterPro" id="IPR041677">
    <property type="entry name" value="DNA2/NAM7_AAA_11"/>
</dbReference>
<dbReference type="GO" id="GO:0004386">
    <property type="term" value="F:helicase activity"/>
    <property type="evidence" value="ECO:0007669"/>
    <property type="project" value="UniProtKB-KW"/>
</dbReference>
<feature type="compositionally biased region" description="Gly residues" evidence="8">
    <location>
        <begin position="2027"/>
        <end position="2036"/>
    </location>
</feature>
<feature type="compositionally biased region" description="Low complexity" evidence="8">
    <location>
        <begin position="1913"/>
        <end position="1926"/>
    </location>
</feature>
<dbReference type="Pfam" id="PF13087">
    <property type="entry name" value="AAA_12"/>
    <property type="match status" value="1"/>
</dbReference>
<dbReference type="Proteomes" id="UP000241462">
    <property type="component" value="Unassembled WGS sequence"/>
</dbReference>
<dbReference type="PANTHER" id="PTHR10887">
    <property type="entry name" value="DNA2/NAM7 HELICASE FAMILY"/>
    <property type="match status" value="1"/>
</dbReference>
<dbReference type="GO" id="GO:0005524">
    <property type="term" value="F:ATP binding"/>
    <property type="evidence" value="ECO:0007669"/>
    <property type="project" value="UniProtKB-KW"/>
</dbReference>
<dbReference type="Pfam" id="PF13086">
    <property type="entry name" value="AAA_11"/>
    <property type="match status" value="1"/>
</dbReference>
<comment type="similarity">
    <text evidence="2">Belongs to the DNA2/NAM7 helicase family.</text>
</comment>
<feature type="domain" description="DNA2/NAM7 helicase helicase" evidence="10">
    <location>
        <begin position="1299"/>
        <end position="1593"/>
    </location>
</feature>
<feature type="region of interest" description="Disordered" evidence="8">
    <location>
        <begin position="1018"/>
        <end position="1044"/>
    </location>
</feature>
<dbReference type="InterPro" id="IPR047187">
    <property type="entry name" value="SF1_C_Upf1"/>
</dbReference>
<gene>
    <name evidence="13" type="ORF">BD289DRAFT_478706</name>
</gene>
<dbReference type="CDD" id="cd18042">
    <property type="entry name" value="DEXXQc_SETX"/>
    <property type="match status" value="1"/>
</dbReference>
<feature type="compositionally biased region" description="Polar residues" evidence="8">
    <location>
        <begin position="925"/>
        <end position="935"/>
    </location>
</feature>
<evidence type="ECO:0000256" key="2">
    <source>
        <dbReference type="ARBA" id="ARBA00007913"/>
    </source>
</evidence>
<feature type="region of interest" description="Disordered" evidence="8">
    <location>
        <begin position="1868"/>
        <end position="2058"/>
    </location>
</feature>